<comment type="caution">
    <text evidence="1">The sequence shown here is derived from an EMBL/GenBank/DDBJ whole genome shotgun (WGS) entry which is preliminary data.</text>
</comment>
<dbReference type="Proteomes" id="UP000034090">
    <property type="component" value="Unassembled WGS sequence"/>
</dbReference>
<dbReference type="PATRIC" id="fig|1618578.3.peg.33"/>
<name>A0A0G1DMW9_9BACT</name>
<gene>
    <name evidence="1" type="ORF">UV74_C0001G0032</name>
</gene>
<organism evidence="1 2">
    <name type="scientific">Candidatus Woesebacteria bacterium GW2011_GWB1_43_14</name>
    <dbReference type="NCBI Taxonomy" id="1618578"/>
    <lineage>
        <taxon>Bacteria</taxon>
        <taxon>Candidatus Woeseibacteriota</taxon>
    </lineage>
</organism>
<evidence type="ECO:0000313" key="2">
    <source>
        <dbReference type="Proteomes" id="UP000034090"/>
    </source>
</evidence>
<dbReference type="AlphaFoldDB" id="A0A0G1DMW9"/>
<accession>A0A0G1DMW9</accession>
<evidence type="ECO:0000313" key="1">
    <source>
        <dbReference type="EMBL" id="KKS98922.1"/>
    </source>
</evidence>
<reference evidence="1 2" key="1">
    <citation type="journal article" date="2015" name="Nature">
        <title>rRNA introns, odd ribosomes, and small enigmatic genomes across a large radiation of phyla.</title>
        <authorList>
            <person name="Brown C.T."/>
            <person name="Hug L.A."/>
            <person name="Thomas B.C."/>
            <person name="Sharon I."/>
            <person name="Castelle C.J."/>
            <person name="Singh A."/>
            <person name="Wilkins M.J."/>
            <person name="Williams K.H."/>
            <person name="Banfield J.F."/>
        </authorList>
    </citation>
    <scope>NUCLEOTIDE SEQUENCE [LARGE SCALE GENOMIC DNA]</scope>
</reference>
<sequence>MKKLLLIIFFILIFFLLRVDKTQAQVCTGNASVSYERFDCPCAFDPVLGNYCWCRSLGISSLTQACVPVGGGNCGWTAWVNNGCSVWPNQQGCNLGSGAPIGTFCAVAPTPTPGSTPTPGPTPPPDVCSQGTVGWAGNNQCGSQGGFGCGACQRQVGVNRSVFGGSLYCSSVCSGYDVSCPGCAPSCTGVTLNDVTVSVGGPVGVVAATVQGVANGTVQWVDFTPVNAPTGGLTGSISINPARDSTLPSYTTNVTGLAPGTARVTATARVNGTGGAGTCSTTALTRSDVTVTAPGPWWQAVGGAVISGGNIYSTEMPAGEQLVAGNTDSSTAIALYSGNLGLGGGDTVWKVDSPLSNQEISYEVFEGKIPSDAVINAASGTMGTGSFSGGSISPDGYKWFTSPGDLTLTNTNINGSAILFVNGNLTITGNVTLASAANDFLLIVVSGDIILSPTVTTLQGIFFADGSFTTGSGAQPLAVTGSVVTLSGVTLSRDLGGGNANPAETFTMNPANYLHFPRSLSPNKIVWREVVP</sequence>
<dbReference type="EMBL" id="LCFQ01000001">
    <property type="protein sequence ID" value="KKS98922.1"/>
    <property type="molecule type" value="Genomic_DNA"/>
</dbReference>
<proteinExistence type="predicted"/>
<dbReference type="STRING" id="1618578.UV74_C0001G0032"/>
<protein>
    <submittedName>
        <fullName evidence="1">Uncharacterized protein</fullName>
    </submittedName>
</protein>